<sequence length="134" mass="15093">MKEPRTALWALRISNADLTKLKAGVEPRNQDNKWRIWVSDQSGSGNMSITVTRVMFSRDIYILHVKPGDSSDGGHSIEALTWEQNNSGVRVSEEEAKKKVVVLSRNLLGCDIEALPEYDKSVMWNYSAVKKEAN</sequence>
<keyword evidence="2" id="KW-1185">Reference proteome</keyword>
<comment type="caution">
    <text evidence="1">The sequence shown here is derived from an EMBL/GenBank/DDBJ whole genome shotgun (WGS) entry which is preliminary data.</text>
</comment>
<dbReference type="EMBL" id="MU003497">
    <property type="protein sequence ID" value="KAF2474533.1"/>
    <property type="molecule type" value="Genomic_DNA"/>
</dbReference>
<reference evidence="1" key="1">
    <citation type="journal article" date="2020" name="Stud. Mycol.">
        <title>101 Dothideomycetes genomes: a test case for predicting lifestyles and emergence of pathogens.</title>
        <authorList>
            <person name="Haridas S."/>
            <person name="Albert R."/>
            <person name="Binder M."/>
            <person name="Bloem J."/>
            <person name="Labutti K."/>
            <person name="Salamov A."/>
            <person name="Andreopoulos B."/>
            <person name="Baker S."/>
            <person name="Barry K."/>
            <person name="Bills G."/>
            <person name="Bluhm B."/>
            <person name="Cannon C."/>
            <person name="Castanera R."/>
            <person name="Culley D."/>
            <person name="Daum C."/>
            <person name="Ezra D."/>
            <person name="Gonzalez J."/>
            <person name="Henrissat B."/>
            <person name="Kuo A."/>
            <person name="Liang C."/>
            <person name="Lipzen A."/>
            <person name="Lutzoni F."/>
            <person name="Magnuson J."/>
            <person name="Mondo S."/>
            <person name="Nolan M."/>
            <person name="Ohm R."/>
            <person name="Pangilinan J."/>
            <person name="Park H.-J."/>
            <person name="Ramirez L."/>
            <person name="Alfaro M."/>
            <person name="Sun H."/>
            <person name="Tritt A."/>
            <person name="Yoshinaga Y."/>
            <person name="Zwiers L.-H."/>
            <person name="Turgeon B."/>
            <person name="Goodwin S."/>
            <person name="Spatafora J."/>
            <person name="Crous P."/>
            <person name="Grigoriev I."/>
        </authorList>
    </citation>
    <scope>NUCLEOTIDE SEQUENCE</scope>
    <source>
        <strain evidence="1">ATCC 200398</strain>
    </source>
</reference>
<name>A0ACB6R6S7_9PLEO</name>
<evidence type="ECO:0000313" key="2">
    <source>
        <dbReference type="Proteomes" id="UP000799755"/>
    </source>
</evidence>
<accession>A0ACB6R6S7</accession>
<dbReference type="Proteomes" id="UP000799755">
    <property type="component" value="Unassembled WGS sequence"/>
</dbReference>
<evidence type="ECO:0000313" key="1">
    <source>
        <dbReference type="EMBL" id="KAF2474533.1"/>
    </source>
</evidence>
<protein>
    <submittedName>
        <fullName evidence="1">Uncharacterized protein</fullName>
    </submittedName>
</protein>
<proteinExistence type="predicted"/>
<organism evidence="1 2">
    <name type="scientific">Lindgomyces ingoldianus</name>
    <dbReference type="NCBI Taxonomy" id="673940"/>
    <lineage>
        <taxon>Eukaryota</taxon>
        <taxon>Fungi</taxon>
        <taxon>Dikarya</taxon>
        <taxon>Ascomycota</taxon>
        <taxon>Pezizomycotina</taxon>
        <taxon>Dothideomycetes</taxon>
        <taxon>Pleosporomycetidae</taxon>
        <taxon>Pleosporales</taxon>
        <taxon>Lindgomycetaceae</taxon>
        <taxon>Lindgomyces</taxon>
    </lineage>
</organism>
<gene>
    <name evidence="1" type="ORF">BDR25DRAFT_109542</name>
</gene>